<accession>A0A0F9M7U6</accession>
<evidence type="ECO:0000313" key="1">
    <source>
        <dbReference type="EMBL" id="KKN03505.1"/>
    </source>
</evidence>
<reference evidence="1" key="1">
    <citation type="journal article" date="2015" name="Nature">
        <title>Complex archaea that bridge the gap between prokaryotes and eukaryotes.</title>
        <authorList>
            <person name="Spang A."/>
            <person name="Saw J.H."/>
            <person name="Jorgensen S.L."/>
            <person name="Zaremba-Niedzwiedzka K."/>
            <person name="Martijn J."/>
            <person name="Lind A.E."/>
            <person name="van Eijk R."/>
            <person name="Schleper C."/>
            <person name="Guy L."/>
            <person name="Ettema T.J."/>
        </authorList>
    </citation>
    <scope>NUCLEOTIDE SEQUENCE</scope>
</reference>
<sequence>MTLYGPVESTYYQVTPMGIDRVQSGRLPNIDVASKRVLADLFRMGGYAEWDELKMMATANPQVLSVALKRLVDLGYVTSGVPGAIQVGGG</sequence>
<dbReference type="AlphaFoldDB" id="A0A0F9M7U6"/>
<gene>
    <name evidence="1" type="ORF">LCGC14_1106970</name>
</gene>
<protein>
    <submittedName>
        <fullName evidence="1">Uncharacterized protein</fullName>
    </submittedName>
</protein>
<name>A0A0F9M7U6_9ZZZZ</name>
<dbReference type="EMBL" id="LAZR01005025">
    <property type="protein sequence ID" value="KKN03505.1"/>
    <property type="molecule type" value="Genomic_DNA"/>
</dbReference>
<proteinExistence type="predicted"/>
<comment type="caution">
    <text evidence="1">The sequence shown here is derived from an EMBL/GenBank/DDBJ whole genome shotgun (WGS) entry which is preliminary data.</text>
</comment>
<organism evidence="1">
    <name type="scientific">marine sediment metagenome</name>
    <dbReference type="NCBI Taxonomy" id="412755"/>
    <lineage>
        <taxon>unclassified sequences</taxon>
        <taxon>metagenomes</taxon>
        <taxon>ecological metagenomes</taxon>
    </lineage>
</organism>